<dbReference type="PANTHER" id="PTHR43047:SF72">
    <property type="entry name" value="OSMOSENSING HISTIDINE PROTEIN KINASE SLN1"/>
    <property type="match status" value="1"/>
</dbReference>
<dbReference type="SUPFAM" id="SSF47384">
    <property type="entry name" value="Homodimeric domain of signal transducing histidine kinase"/>
    <property type="match status" value="1"/>
</dbReference>
<dbReference type="InterPro" id="IPR004358">
    <property type="entry name" value="Sig_transdc_His_kin-like_C"/>
</dbReference>
<dbReference type="PRINTS" id="PR00344">
    <property type="entry name" value="BCTRLSENSOR"/>
</dbReference>
<keyword evidence="5" id="KW-0418">Kinase</keyword>
<feature type="domain" description="Histidine kinase" evidence="8">
    <location>
        <begin position="142"/>
        <end position="362"/>
    </location>
</feature>
<dbReference type="InterPro" id="IPR003661">
    <property type="entry name" value="HisK_dim/P_dom"/>
</dbReference>
<proteinExistence type="predicted"/>
<dbReference type="PROSITE" id="PS50110">
    <property type="entry name" value="RESPONSE_REGULATORY"/>
    <property type="match status" value="1"/>
</dbReference>
<sequence length="634" mass="67921">MKGQNPCRTQTPRRSLMTSSTTGPDGTYLPDTVTASLSAVVTPCQVLDTDGRVLLTNPAGEKVGAHHFAFADWPSLRDAAPIAPAALPVSALYRSIDSPTIEPSSYTPPRQILISRIGEGANALFLLQAPVDEPERARLLGQAVHDIRTELQTIVAAADMLGRPEPDDAPLHDSLSSAASRALTLITEVLDQARTEYRPVAQKDTDFSVAALLRDTVARLSPLTRRNGNVLVTDIADPPDGPRVFGSAASLEALTTNLLSNAAKFTHDGTIRVALTERPHSDDPTRRAFILIVQDTGIGISETGHAYYPSPFHTETGKLPFSGTGIGTHIIQQAIAALDGKLQIESRPGKGSRFTINFSLPLAISEAGHDADPAEVDRADDLLAGASLLVVEDNDVNRSLFERCLSNVGAAVSVAPGGRDAFDLLTAKTAEYDLVLLDLEMPDIDGFALVIRLLLREDVDDTPLPMPRIVALSGHQGENWSAACDALGIETMIEKPIGSHMLCRRVASLLAEPAPITRQPRPTAVLNQSLFEELREDMGEEIALSLAKRALDEARNLRDQILLSGVTQKRREAIHSALGSSGLTGLAMVEHALRVIQAVSRLRPDGSQAMRAASDLLHQAIECTETTLLALKGP</sequence>
<dbReference type="SMART" id="SM00448">
    <property type="entry name" value="REC"/>
    <property type="match status" value="1"/>
</dbReference>
<dbReference type="SUPFAM" id="SSF55874">
    <property type="entry name" value="ATPase domain of HSP90 chaperone/DNA topoisomerase II/histidine kinase"/>
    <property type="match status" value="1"/>
</dbReference>
<evidence type="ECO:0000313" key="11">
    <source>
        <dbReference type="Proteomes" id="UP000325291"/>
    </source>
</evidence>
<dbReference type="InterPro" id="IPR036097">
    <property type="entry name" value="HisK_dim/P_sf"/>
</dbReference>
<dbReference type="SUPFAM" id="SSF52172">
    <property type="entry name" value="CheY-like"/>
    <property type="match status" value="1"/>
</dbReference>
<evidence type="ECO:0000313" key="10">
    <source>
        <dbReference type="EMBL" id="KAA0909755.1"/>
    </source>
</evidence>
<dbReference type="Gene3D" id="1.10.287.130">
    <property type="match status" value="1"/>
</dbReference>
<dbReference type="InterPro" id="IPR036641">
    <property type="entry name" value="HPT_dom_sf"/>
</dbReference>
<accession>A0A5A9YXX5</accession>
<dbReference type="PANTHER" id="PTHR43047">
    <property type="entry name" value="TWO-COMPONENT HISTIDINE PROTEIN KINASE"/>
    <property type="match status" value="1"/>
</dbReference>
<evidence type="ECO:0000256" key="7">
    <source>
        <dbReference type="SAM" id="MobiDB-lite"/>
    </source>
</evidence>
<dbReference type="CDD" id="cd17546">
    <property type="entry name" value="REC_hyHK_CKI1_RcsC-like"/>
    <property type="match status" value="1"/>
</dbReference>
<dbReference type="CDD" id="cd00082">
    <property type="entry name" value="HisKA"/>
    <property type="match status" value="1"/>
</dbReference>
<name>A0A5A9YXX5_9RHOB</name>
<evidence type="ECO:0000256" key="6">
    <source>
        <dbReference type="PROSITE-ProRule" id="PRU00169"/>
    </source>
</evidence>
<keyword evidence="3 6" id="KW-0597">Phosphoprotein</keyword>
<dbReference type="GO" id="GO:0005886">
    <property type="term" value="C:plasma membrane"/>
    <property type="evidence" value="ECO:0007669"/>
    <property type="project" value="TreeGrafter"/>
</dbReference>
<gene>
    <name evidence="10" type="ORF">FLO80_19915</name>
</gene>
<evidence type="ECO:0000256" key="2">
    <source>
        <dbReference type="ARBA" id="ARBA00012438"/>
    </source>
</evidence>
<evidence type="ECO:0000256" key="5">
    <source>
        <dbReference type="ARBA" id="ARBA00022777"/>
    </source>
</evidence>
<dbReference type="InterPro" id="IPR036890">
    <property type="entry name" value="HATPase_C_sf"/>
</dbReference>
<comment type="catalytic activity">
    <reaction evidence="1">
        <text>ATP + protein L-histidine = ADP + protein N-phospho-L-histidine.</text>
        <dbReference type="EC" id="2.7.13.3"/>
    </reaction>
</comment>
<dbReference type="SUPFAM" id="SSF47226">
    <property type="entry name" value="Histidine-containing phosphotransfer domain, HPT domain"/>
    <property type="match status" value="1"/>
</dbReference>
<dbReference type="GO" id="GO:0009927">
    <property type="term" value="F:histidine phosphotransfer kinase activity"/>
    <property type="evidence" value="ECO:0007669"/>
    <property type="project" value="TreeGrafter"/>
</dbReference>
<dbReference type="AlphaFoldDB" id="A0A5A9YXX5"/>
<protein>
    <recommendedName>
        <fullName evidence="2">histidine kinase</fullName>
        <ecNumber evidence="2">2.7.13.3</ecNumber>
    </recommendedName>
</protein>
<evidence type="ECO:0000256" key="3">
    <source>
        <dbReference type="ARBA" id="ARBA00022553"/>
    </source>
</evidence>
<evidence type="ECO:0000256" key="4">
    <source>
        <dbReference type="ARBA" id="ARBA00022679"/>
    </source>
</evidence>
<dbReference type="EMBL" id="VINQ01000025">
    <property type="protein sequence ID" value="KAA0909755.1"/>
    <property type="molecule type" value="Genomic_DNA"/>
</dbReference>
<evidence type="ECO:0000259" key="9">
    <source>
        <dbReference type="PROSITE" id="PS50110"/>
    </source>
</evidence>
<dbReference type="InterPro" id="IPR003594">
    <property type="entry name" value="HATPase_dom"/>
</dbReference>
<dbReference type="EC" id="2.7.13.3" evidence="2"/>
<dbReference type="SMART" id="SM00388">
    <property type="entry name" value="HisKA"/>
    <property type="match status" value="1"/>
</dbReference>
<dbReference type="InterPro" id="IPR011006">
    <property type="entry name" value="CheY-like_superfamily"/>
</dbReference>
<evidence type="ECO:0000259" key="8">
    <source>
        <dbReference type="PROSITE" id="PS50109"/>
    </source>
</evidence>
<feature type="region of interest" description="Disordered" evidence="7">
    <location>
        <begin position="1"/>
        <end position="28"/>
    </location>
</feature>
<dbReference type="InterPro" id="IPR005467">
    <property type="entry name" value="His_kinase_dom"/>
</dbReference>
<dbReference type="Pfam" id="PF02518">
    <property type="entry name" value="HATPase_c"/>
    <property type="match status" value="1"/>
</dbReference>
<feature type="domain" description="Response regulatory" evidence="9">
    <location>
        <begin position="387"/>
        <end position="510"/>
    </location>
</feature>
<dbReference type="SMART" id="SM00387">
    <property type="entry name" value="HATPase_c"/>
    <property type="match status" value="1"/>
</dbReference>
<feature type="compositionally biased region" description="Polar residues" evidence="7">
    <location>
        <begin position="1"/>
        <end position="24"/>
    </location>
</feature>
<reference evidence="10 11" key="1">
    <citation type="submission" date="2019-07" db="EMBL/GenBank/DDBJ databases">
        <title>Aquicoccus porphyridii gen. nov., sp. nov., isolated from a small marine red alga, Porphyridium marinum.</title>
        <authorList>
            <person name="Liu L."/>
        </authorList>
    </citation>
    <scope>NUCLEOTIDE SEQUENCE [LARGE SCALE GENOMIC DNA]</scope>
    <source>
        <strain evidence="10 11">L1 8-17</strain>
    </source>
</reference>
<feature type="modified residue" description="4-aspartylphosphate" evidence="6">
    <location>
        <position position="438"/>
    </location>
</feature>
<keyword evidence="4" id="KW-0808">Transferase</keyword>
<dbReference type="Gene3D" id="3.30.565.10">
    <property type="entry name" value="Histidine kinase-like ATPase, C-terminal domain"/>
    <property type="match status" value="1"/>
</dbReference>
<comment type="caution">
    <text evidence="10">The sequence shown here is derived from an EMBL/GenBank/DDBJ whole genome shotgun (WGS) entry which is preliminary data.</text>
</comment>
<dbReference type="PROSITE" id="PS50109">
    <property type="entry name" value="HIS_KIN"/>
    <property type="match status" value="1"/>
</dbReference>
<dbReference type="Proteomes" id="UP000325291">
    <property type="component" value="Unassembled WGS sequence"/>
</dbReference>
<organism evidence="10 11">
    <name type="scientific">Aquicoccus porphyridii</name>
    <dbReference type="NCBI Taxonomy" id="1852029"/>
    <lineage>
        <taxon>Bacteria</taxon>
        <taxon>Pseudomonadati</taxon>
        <taxon>Pseudomonadota</taxon>
        <taxon>Alphaproteobacteria</taxon>
        <taxon>Rhodobacterales</taxon>
        <taxon>Paracoccaceae</taxon>
        <taxon>Aquicoccus</taxon>
    </lineage>
</organism>
<dbReference type="InterPro" id="IPR001789">
    <property type="entry name" value="Sig_transdc_resp-reg_receiver"/>
</dbReference>
<dbReference type="Pfam" id="PF00512">
    <property type="entry name" value="HisKA"/>
    <property type="match status" value="1"/>
</dbReference>
<keyword evidence="11" id="KW-1185">Reference proteome</keyword>
<dbReference type="Pfam" id="PF00072">
    <property type="entry name" value="Response_reg"/>
    <property type="match status" value="1"/>
</dbReference>
<evidence type="ECO:0000256" key="1">
    <source>
        <dbReference type="ARBA" id="ARBA00000085"/>
    </source>
</evidence>
<dbReference type="GO" id="GO:0000155">
    <property type="term" value="F:phosphorelay sensor kinase activity"/>
    <property type="evidence" value="ECO:0007669"/>
    <property type="project" value="InterPro"/>
</dbReference>
<dbReference type="Gene3D" id="3.40.50.2300">
    <property type="match status" value="1"/>
</dbReference>